<evidence type="ECO:0000313" key="5">
    <source>
        <dbReference type="Proteomes" id="UP001431209"/>
    </source>
</evidence>
<dbReference type="AlphaFoldDB" id="A0AAW2ZL84"/>
<dbReference type="Proteomes" id="UP001431209">
    <property type="component" value="Unassembled WGS sequence"/>
</dbReference>
<evidence type="ECO:0000259" key="3">
    <source>
        <dbReference type="Pfam" id="PF00561"/>
    </source>
</evidence>
<reference evidence="4 5" key="1">
    <citation type="submission" date="2024-03" db="EMBL/GenBank/DDBJ databases">
        <title>The Acrasis kona genome and developmental transcriptomes reveal deep origins of eukaryotic multicellular pathways.</title>
        <authorList>
            <person name="Sheikh S."/>
            <person name="Fu C.-J."/>
            <person name="Brown M.W."/>
            <person name="Baldauf S.L."/>
        </authorList>
    </citation>
    <scope>NUCLEOTIDE SEQUENCE [LARGE SCALE GENOMIC DNA]</scope>
    <source>
        <strain evidence="4 5">ATCC MYA-3509</strain>
    </source>
</reference>
<evidence type="ECO:0000256" key="1">
    <source>
        <dbReference type="ARBA" id="ARBA00008645"/>
    </source>
</evidence>
<organism evidence="4 5">
    <name type="scientific">Acrasis kona</name>
    <dbReference type="NCBI Taxonomy" id="1008807"/>
    <lineage>
        <taxon>Eukaryota</taxon>
        <taxon>Discoba</taxon>
        <taxon>Heterolobosea</taxon>
        <taxon>Tetramitia</taxon>
        <taxon>Eutetramitia</taxon>
        <taxon>Acrasidae</taxon>
        <taxon>Acrasis</taxon>
    </lineage>
</organism>
<feature type="domain" description="AB hydrolase-1" evidence="3">
    <location>
        <begin position="40"/>
        <end position="293"/>
    </location>
</feature>
<dbReference type="EMBL" id="JAOPGA020001602">
    <property type="protein sequence ID" value="KAL0489743.1"/>
    <property type="molecule type" value="Genomic_DNA"/>
</dbReference>
<comment type="similarity">
    <text evidence="1">Belongs to the AB hydrolase superfamily.</text>
</comment>
<dbReference type="PANTHER" id="PTHR46118">
    <property type="entry name" value="PROTEIN ABHD11"/>
    <property type="match status" value="1"/>
</dbReference>
<dbReference type="PANTHER" id="PTHR46118:SF4">
    <property type="entry name" value="PROTEIN ABHD11"/>
    <property type="match status" value="1"/>
</dbReference>
<protein>
    <submittedName>
        <fullName evidence="4">Abhd11</fullName>
    </submittedName>
</protein>
<name>A0AAW2ZL84_9EUKA</name>
<evidence type="ECO:0000256" key="2">
    <source>
        <dbReference type="ARBA" id="ARBA00022801"/>
    </source>
</evidence>
<sequence>MLRNLTRTINRNTRSYAKGLDLNFIKLNNSAKHQKKSHLPPLVIIHGLFGTLNNFSTFARSYEQDVYMLDMRNHGSSPHDTSMSFEDMADDLELFLEKNDLHLVDLLGFSLGGKLSMTCAIRNPPKMQKIIRRLVVGDISPTAIPNPSAWDIPDTLKSLMKVDATISSLESRSQADDILKNASVNDPNVRSFLLSNLNRVANQPPNMFKWKFNLHALNQQVDVMASFPYYPPGMEKTGDNQNSNRFENPTLFLKGQLSNLIPSHSKNVIDYFFPDNELVEFLQCGHWIHTQNPKMFHDEIVNFLNKE</sequence>
<evidence type="ECO:0000313" key="4">
    <source>
        <dbReference type="EMBL" id="KAL0489743.1"/>
    </source>
</evidence>
<dbReference type="InterPro" id="IPR029058">
    <property type="entry name" value="AB_hydrolase_fold"/>
</dbReference>
<gene>
    <name evidence="4" type="ORF">AKO1_003925</name>
</gene>
<keyword evidence="2" id="KW-0378">Hydrolase</keyword>
<keyword evidence="5" id="KW-1185">Reference proteome</keyword>
<comment type="caution">
    <text evidence="4">The sequence shown here is derived from an EMBL/GenBank/DDBJ whole genome shotgun (WGS) entry which is preliminary data.</text>
</comment>
<dbReference type="InterPro" id="IPR000073">
    <property type="entry name" value="AB_hydrolase_1"/>
</dbReference>
<dbReference type="Pfam" id="PF00561">
    <property type="entry name" value="Abhydrolase_1"/>
    <property type="match status" value="1"/>
</dbReference>
<dbReference type="Gene3D" id="3.40.50.1820">
    <property type="entry name" value="alpha/beta hydrolase"/>
    <property type="match status" value="1"/>
</dbReference>
<dbReference type="GO" id="GO:0052689">
    <property type="term" value="F:carboxylic ester hydrolase activity"/>
    <property type="evidence" value="ECO:0007669"/>
    <property type="project" value="TreeGrafter"/>
</dbReference>
<dbReference type="SUPFAM" id="SSF53474">
    <property type="entry name" value="alpha/beta-Hydrolases"/>
    <property type="match status" value="1"/>
</dbReference>
<proteinExistence type="inferred from homology"/>
<accession>A0AAW2ZL84</accession>
<dbReference type="GO" id="GO:0005739">
    <property type="term" value="C:mitochondrion"/>
    <property type="evidence" value="ECO:0007669"/>
    <property type="project" value="TreeGrafter"/>
</dbReference>